<protein>
    <recommendedName>
        <fullName evidence="4">Thioesterase/thiol ester dehydrase-isomerase</fullName>
    </recommendedName>
</protein>
<evidence type="ECO:0000256" key="1">
    <source>
        <dbReference type="SAM" id="MobiDB-lite"/>
    </source>
</evidence>
<dbReference type="EMBL" id="MU005764">
    <property type="protein sequence ID" value="KAF2715305.1"/>
    <property type="molecule type" value="Genomic_DNA"/>
</dbReference>
<feature type="region of interest" description="Disordered" evidence="1">
    <location>
        <begin position="453"/>
        <end position="483"/>
    </location>
</feature>
<gene>
    <name evidence="2" type="ORF">K504DRAFT_396524</name>
</gene>
<dbReference type="GO" id="GO:0005739">
    <property type="term" value="C:mitochondrion"/>
    <property type="evidence" value="ECO:0007669"/>
    <property type="project" value="TreeGrafter"/>
</dbReference>
<dbReference type="PANTHER" id="PTHR28152:SF1">
    <property type="entry name" value="HYDROXYACYL-THIOESTER DEHYDRATASE TYPE 2, MITOCHONDRIAL"/>
    <property type="match status" value="1"/>
</dbReference>
<dbReference type="OrthoDB" id="3257538at2759"/>
<dbReference type="InterPro" id="IPR052741">
    <property type="entry name" value="Mitochondrial_HTD2"/>
</dbReference>
<dbReference type="Gene3D" id="3.10.129.10">
    <property type="entry name" value="Hotdog Thioesterase"/>
    <property type="match status" value="1"/>
</dbReference>
<proteinExistence type="predicted"/>
<dbReference type="GO" id="GO:0019171">
    <property type="term" value="F:(3R)-hydroxyacyl-[acyl-carrier-protein] dehydratase activity"/>
    <property type="evidence" value="ECO:0007669"/>
    <property type="project" value="TreeGrafter"/>
</dbReference>
<feature type="compositionally biased region" description="Polar residues" evidence="1">
    <location>
        <begin position="455"/>
        <end position="471"/>
    </location>
</feature>
<evidence type="ECO:0008006" key="4">
    <source>
        <dbReference type="Google" id="ProtNLM"/>
    </source>
</evidence>
<feature type="region of interest" description="Disordered" evidence="1">
    <location>
        <begin position="394"/>
        <end position="413"/>
    </location>
</feature>
<name>A0A6G1KRX5_9PLEO</name>
<evidence type="ECO:0000313" key="3">
    <source>
        <dbReference type="Proteomes" id="UP000799428"/>
    </source>
</evidence>
<dbReference type="InterPro" id="IPR029069">
    <property type="entry name" value="HotDog_dom_sf"/>
</dbReference>
<accession>A0A6G1KRX5</accession>
<dbReference type="PANTHER" id="PTHR28152">
    <property type="entry name" value="HYDROXYACYL-THIOESTER DEHYDRATASE TYPE 2, MITOCHONDRIAL"/>
    <property type="match status" value="1"/>
</dbReference>
<dbReference type="Proteomes" id="UP000799428">
    <property type="component" value="Unassembled WGS sequence"/>
</dbReference>
<sequence length="628" mass="70413">MASFSTTTRCLRHLARIRICLCRPQWLPPLQLRRSFATETPVDTEFQQVRDELLNRKLPSIPDSATVQRTLMLHNTISPFLPPYTPDARSLGEHQIYFNNVVPTGELLSDGLDTIHSPGHPYVRRMWAGGSIQLNVSPHYIEGTDTEWKFNRQLWGVERIKEVQKRGQAGDDEKIFVTIERRFIRRNAILKESKGAETPSSELSFQDIHDLLKQETSDGKIWDMATLVEERNLVFMKEKSADELAAFRAGKMASLRYLDSPGEPDFSHSLTPTPTLLFRYSALTFNAHAIHLDPEYSRNVEGYRERLVHGPLLLTLLLKFVESHLPSLPGPPHIMQSIEYRIFAPLHCGEEMRLCARKKKSLSTEDSIIYDVWIEGPTGGMAVKGMIRTALKPMPKEPSETKVDSTGSKPRASANITAPTRKYKAPRPSTWELIPNARQPFNPTPASPLDAFGPQPTSTHRPESWSNTATSLPPIKPHVTRTEKRRIRAKSLGINPGAGFTTTDAALKYIVEPSPKPSDPFSMPIRLGRNPLSPLRLVIPREPVEHTSSMNPLDIATRSDTLGPETNMQAKAEYEGIPLAGVEEHDANTADRSSRFKRAGVTRVAPLNVRPVPVNLPSYKGRVGRGSR</sequence>
<dbReference type="AlphaFoldDB" id="A0A6G1KRX5"/>
<feature type="compositionally biased region" description="Basic and acidic residues" evidence="1">
    <location>
        <begin position="394"/>
        <end position="403"/>
    </location>
</feature>
<dbReference type="SUPFAM" id="SSF54637">
    <property type="entry name" value="Thioesterase/thiol ester dehydrase-isomerase"/>
    <property type="match status" value="1"/>
</dbReference>
<keyword evidence="3" id="KW-1185">Reference proteome</keyword>
<organism evidence="2 3">
    <name type="scientific">Pleomassaria siparia CBS 279.74</name>
    <dbReference type="NCBI Taxonomy" id="1314801"/>
    <lineage>
        <taxon>Eukaryota</taxon>
        <taxon>Fungi</taxon>
        <taxon>Dikarya</taxon>
        <taxon>Ascomycota</taxon>
        <taxon>Pezizomycotina</taxon>
        <taxon>Dothideomycetes</taxon>
        <taxon>Pleosporomycetidae</taxon>
        <taxon>Pleosporales</taxon>
        <taxon>Pleomassariaceae</taxon>
        <taxon>Pleomassaria</taxon>
    </lineage>
</organism>
<evidence type="ECO:0000313" key="2">
    <source>
        <dbReference type="EMBL" id="KAF2715305.1"/>
    </source>
</evidence>
<reference evidence="2" key="1">
    <citation type="journal article" date="2020" name="Stud. Mycol.">
        <title>101 Dothideomycetes genomes: a test case for predicting lifestyles and emergence of pathogens.</title>
        <authorList>
            <person name="Haridas S."/>
            <person name="Albert R."/>
            <person name="Binder M."/>
            <person name="Bloem J."/>
            <person name="Labutti K."/>
            <person name="Salamov A."/>
            <person name="Andreopoulos B."/>
            <person name="Baker S."/>
            <person name="Barry K."/>
            <person name="Bills G."/>
            <person name="Bluhm B."/>
            <person name="Cannon C."/>
            <person name="Castanera R."/>
            <person name="Culley D."/>
            <person name="Daum C."/>
            <person name="Ezra D."/>
            <person name="Gonzalez J."/>
            <person name="Henrissat B."/>
            <person name="Kuo A."/>
            <person name="Liang C."/>
            <person name="Lipzen A."/>
            <person name="Lutzoni F."/>
            <person name="Magnuson J."/>
            <person name="Mondo S."/>
            <person name="Nolan M."/>
            <person name="Ohm R."/>
            <person name="Pangilinan J."/>
            <person name="Park H.-J."/>
            <person name="Ramirez L."/>
            <person name="Alfaro M."/>
            <person name="Sun H."/>
            <person name="Tritt A."/>
            <person name="Yoshinaga Y."/>
            <person name="Zwiers L.-H."/>
            <person name="Turgeon B."/>
            <person name="Goodwin S."/>
            <person name="Spatafora J."/>
            <person name="Crous P."/>
            <person name="Grigoriev I."/>
        </authorList>
    </citation>
    <scope>NUCLEOTIDE SEQUENCE</scope>
    <source>
        <strain evidence="2">CBS 279.74</strain>
    </source>
</reference>
<feature type="compositionally biased region" description="Polar residues" evidence="1">
    <location>
        <begin position="404"/>
        <end position="413"/>
    </location>
</feature>